<comment type="caution">
    <text evidence="1">The sequence shown here is derived from an EMBL/GenBank/DDBJ whole genome shotgun (WGS) entry which is preliminary data.</text>
</comment>
<gene>
    <name evidence="1" type="ORF">HYALB_00002105</name>
</gene>
<keyword evidence="2" id="KW-1185">Reference proteome</keyword>
<dbReference type="Proteomes" id="UP000701801">
    <property type="component" value="Unassembled WGS sequence"/>
</dbReference>
<dbReference type="InterPro" id="IPR035992">
    <property type="entry name" value="Ricin_B-like_lectins"/>
</dbReference>
<evidence type="ECO:0000313" key="2">
    <source>
        <dbReference type="Proteomes" id="UP000701801"/>
    </source>
</evidence>
<proteinExistence type="predicted"/>
<protein>
    <submittedName>
        <fullName evidence="1">Uncharacterized protein</fullName>
    </submittedName>
</protein>
<dbReference type="AlphaFoldDB" id="A0A9N9Q6M9"/>
<name>A0A9N9Q6M9_9HELO</name>
<dbReference type="EMBL" id="CAJVRM010000184">
    <property type="protein sequence ID" value="CAG8976592.1"/>
    <property type="molecule type" value="Genomic_DNA"/>
</dbReference>
<sequence length="190" mass="21103">MDTKASEADDIDVLLRTSSSGANTPTSTIITDLNEHLKSMAIRNSAPWPGSTYLIRSYNTHQVITLKEGSLVLENQAGDAGGWKWACVEKKGWLGFRNIVSGTYIGHDSSQNFRAEMRHHHAWEHFCVRPYPDGGYLILMLHGDTFWKMCEGPTGDRLVEKPFDGNSSGSPPFLDNADGWGDGVWEFVKA</sequence>
<accession>A0A9N9Q6M9</accession>
<evidence type="ECO:0000313" key="1">
    <source>
        <dbReference type="EMBL" id="CAG8976592.1"/>
    </source>
</evidence>
<dbReference type="PANTHER" id="PTHR39697:SF2">
    <property type="entry name" value="CYANOVIRIN-N DOMAIN-CONTAINING PROTEIN"/>
    <property type="match status" value="1"/>
</dbReference>
<dbReference type="OrthoDB" id="5289641at2759"/>
<organism evidence="1 2">
    <name type="scientific">Hymenoscyphus albidus</name>
    <dbReference type="NCBI Taxonomy" id="595503"/>
    <lineage>
        <taxon>Eukaryota</taxon>
        <taxon>Fungi</taxon>
        <taxon>Dikarya</taxon>
        <taxon>Ascomycota</taxon>
        <taxon>Pezizomycotina</taxon>
        <taxon>Leotiomycetes</taxon>
        <taxon>Helotiales</taxon>
        <taxon>Helotiaceae</taxon>
        <taxon>Hymenoscyphus</taxon>
    </lineage>
</organism>
<dbReference type="SUPFAM" id="SSF50370">
    <property type="entry name" value="Ricin B-like lectins"/>
    <property type="match status" value="1"/>
</dbReference>
<reference evidence="1" key="1">
    <citation type="submission" date="2021-07" db="EMBL/GenBank/DDBJ databases">
        <authorList>
            <person name="Durling M."/>
        </authorList>
    </citation>
    <scope>NUCLEOTIDE SEQUENCE</scope>
</reference>
<dbReference type="PANTHER" id="PTHR39697">
    <property type="entry name" value="RICIN B LECTIN DOMAIN-CONTAINING PROTEIN-RELATED"/>
    <property type="match status" value="1"/>
</dbReference>